<dbReference type="InterPro" id="IPR036388">
    <property type="entry name" value="WH-like_DNA-bd_sf"/>
</dbReference>
<evidence type="ECO:0000256" key="2">
    <source>
        <dbReference type="ARBA" id="ARBA00023015"/>
    </source>
</evidence>
<dbReference type="RefSeq" id="WP_154360085.1">
    <property type="nucleotide sequence ID" value="NZ_WKJL01000020.1"/>
</dbReference>
<dbReference type="Proteomes" id="UP000439986">
    <property type="component" value="Unassembled WGS sequence"/>
</dbReference>
<sequence>MDLKRLKYFCAVIEHGGINKAAHILNIAQPPLSKRIQELEEELGISLFHRNDRKLEPTVAGLYLFERACFILQEIGEAVKNAQSIATAHPRQVKIGMTHLFQKFFNSLIVEIINRNNGIEFGVSIADSSQLEQQLQKGEIDIALVQRPNLNDNYASVPLASIGMVAQIGAGIDIPKDKKNISLAELSKHPLILIKRNAGKGSYEALQEQFKNLGVTPNIIMGISQPASIVSLIDSGVCAVSILPKTEIDARELKTSTIMDITDAQDVFFPAAVMLKKSSPIDEVMKVIFDIYPAREH</sequence>
<dbReference type="PANTHER" id="PTHR30346:SF28">
    <property type="entry name" value="HTH-TYPE TRANSCRIPTIONAL REGULATOR CYNR"/>
    <property type="match status" value="1"/>
</dbReference>
<keyword evidence="3" id="KW-0238">DNA-binding</keyword>
<dbReference type="EMBL" id="WKJL01000020">
    <property type="protein sequence ID" value="MRW86824.1"/>
    <property type="molecule type" value="Genomic_DNA"/>
</dbReference>
<dbReference type="PANTHER" id="PTHR30346">
    <property type="entry name" value="TRANSCRIPTIONAL DUAL REGULATOR HCAR-RELATED"/>
    <property type="match status" value="1"/>
</dbReference>
<dbReference type="Gene3D" id="1.10.10.10">
    <property type="entry name" value="Winged helix-like DNA-binding domain superfamily/Winged helix DNA-binding domain"/>
    <property type="match status" value="1"/>
</dbReference>
<evidence type="ECO:0000256" key="1">
    <source>
        <dbReference type="ARBA" id="ARBA00009437"/>
    </source>
</evidence>
<proteinExistence type="inferred from homology"/>
<keyword evidence="7" id="KW-1185">Reference proteome</keyword>
<keyword evidence="2" id="KW-0805">Transcription regulation</keyword>
<reference evidence="6 7" key="1">
    <citation type="submission" date="2019-11" db="EMBL/GenBank/DDBJ databases">
        <title>Novel species isolated from a subtropical stream in China.</title>
        <authorList>
            <person name="Lu H."/>
        </authorList>
    </citation>
    <scope>NUCLEOTIDE SEQUENCE [LARGE SCALE GENOMIC DNA]</scope>
    <source>
        <strain evidence="6 7">FT26W</strain>
    </source>
</reference>
<feature type="domain" description="HTH lysR-type" evidence="5">
    <location>
        <begin position="1"/>
        <end position="58"/>
    </location>
</feature>
<dbReference type="Pfam" id="PF00126">
    <property type="entry name" value="HTH_1"/>
    <property type="match status" value="1"/>
</dbReference>
<dbReference type="GO" id="GO:0003700">
    <property type="term" value="F:DNA-binding transcription factor activity"/>
    <property type="evidence" value="ECO:0007669"/>
    <property type="project" value="InterPro"/>
</dbReference>
<dbReference type="SUPFAM" id="SSF53850">
    <property type="entry name" value="Periplasmic binding protein-like II"/>
    <property type="match status" value="1"/>
</dbReference>
<dbReference type="GO" id="GO:0003677">
    <property type="term" value="F:DNA binding"/>
    <property type="evidence" value="ECO:0007669"/>
    <property type="project" value="UniProtKB-KW"/>
</dbReference>
<dbReference type="CDD" id="cd05466">
    <property type="entry name" value="PBP2_LTTR_substrate"/>
    <property type="match status" value="1"/>
</dbReference>
<dbReference type="Gene3D" id="3.40.190.290">
    <property type="match status" value="1"/>
</dbReference>
<evidence type="ECO:0000256" key="3">
    <source>
        <dbReference type="ARBA" id="ARBA00023125"/>
    </source>
</evidence>
<keyword evidence="4" id="KW-0804">Transcription</keyword>
<evidence type="ECO:0000313" key="7">
    <source>
        <dbReference type="Proteomes" id="UP000439986"/>
    </source>
</evidence>
<accession>A0A844DFJ2</accession>
<dbReference type="InterPro" id="IPR036390">
    <property type="entry name" value="WH_DNA-bd_sf"/>
</dbReference>
<dbReference type="InterPro" id="IPR005119">
    <property type="entry name" value="LysR_subst-bd"/>
</dbReference>
<dbReference type="PROSITE" id="PS50931">
    <property type="entry name" value="HTH_LYSR"/>
    <property type="match status" value="1"/>
</dbReference>
<dbReference type="Pfam" id="PF03466">
    <property type="entry name" value="LysR_substrate"/>
    <property type="match status" value="1"/>
</dbReference>
<dbReference type="FunFam" id="1.10.10.10:FF:000001">
    <property type="entry name" value="LysR family transcriptional regulator"/>
    <property type="match status" value="1"/>
</dbReference>
<dbReference type="GO" id="GO:0032993">
    <property type="term" value="C:protein-DNA complex"/>
    <property type="evidence" value="ECO:0007669"/>
    <property type="project" value="TreeGrafter"/>
</dbReference>
<evidence type="ECO:0000259" key="5">
    <source>
        <dbReference type="PROSITE" id="PS50931"/>
    </source>
</evidence>
<gene>
    <name evidence="6" type="ORF">GJ698_22395</name>
</gene>
<protein>
    <submittedName>
        <fullName evidence="6">LysR family transcriptional regulator</fullName>
    </submittedName>
</protein>
<comment type="similarity">
    <text evidence="1">Belongs to the LysR transcriptional regulatory family.</text>
</comment>
<organism evidence="6 7">
    <name type="scientific">Duganella aquatilis</name>
    <dbReference type="NCBI Taxonomy" id="2666082"/>
    <lineage>
        <taxon>Bacteria</taxon>
        <taxon>Pseudomonadati</taxon>
        <taxon>Pseudomonadota</taxon>
        <taxon>Betaproteobacteria</taxon>
        <taxon>Burkholderiales</taxon>
        <taxon>Oxalobacteraceae</taxon>
        <taxon>Telluria group</taxon>
        <taxon>Duganella</taxon>
    </lineage>
</organism>
<evidence type="ECO:0000313" key="6">
    <source>
        <dbReference type="EMBL" id="MRW86824.1"/>
    </source>
</evidence>
<dbReference type="AlphaFoldDB" id="A0A844DFJ2"/>
<dbReference type="SUPFAM" id="SSF46785">
    <property type="entry name" value="Winged helix' DNA-binding domain"/>
    <property type="match status" value="1"/>
</dbReference>
<dbReference type="InterPro" id="IPR000847">
    <property type="entry name" value="LysR_HTH_N"/>
</dbReference>
<dbReference type="PRINTS" id="PR00039">
    <property type="entry name" value="HTHLYSR"/>
</dbReference>
<comment type="caution">
    <text evidence="6">The sequence shown here is derived from an EMBL/GenBank/DDBJ whole genome shotgun (WGS) entry which is preliminary data.</text>
</comment>
<evidence type="ECO:0000256" key="4">
    <source>
        <dbReference type="ARBA" id="ARBA00023163"/>
    </source>
</evidence>
<name>A0A844DFJ2_9BURK</name>